<dbReference type="InterPro" id="IPR051244">
    <property type="entry name" value="TCAF"/>
</dbReference>
<dbReference type="OrthoDB" id="197688at2"/>
<organism evidence="4 5">
    <name type="scientific">Paenibacillus lautus</name>
    <name type="common">Bacillus lautus</name>
    <dbReference type="NCBI Taxonomy" id="1401"/>
    <lineage>
        <taxon>Bacteria</taxon>
        <taxon>Bacillati</taxon>
        <taxon>Bacillota</taxon>
        <taxon>Bacilli</taxon>
        <taxon>Bacillales</taxon>
        <taxon>Paenibacillaceae</taxon>
        <taxon>Paenibacillus</taxon>
    </lineage>
</organism>
<evidence type="ECO:0000259" key="3">
    <source>
        <dbReference type="PROSITE" id="PS51723"/>
    </source>
</evidence>
<sequence>MGFHTKKWLKLLLAVTCALVAVPPAGKTLMAADGMTEQAEVHLLDSNTAANMATQQDLDVIYKGLSGYPTVSATYNGGVAAIGDQAFVLAVNPDTTPILAAARYGKGKVVVAGDDSYFKFTSDITDERKTVARNILLWLTEDSETLTYQEALEGRGRLPMLSATWKNYTIETDVPIDLVRLEQFTPEHLDPSRYPVAYVDGTLKDSEVDVLEDYVAQGGHVVVPLKGWVMEQYPHVFLGNAYEGRSGRLSEDFPVQRLLNRMGLGLMNNTASTRTETLPKLTTEQSANYHSLKLLEQAEAIEAGTLAPDQVNVGRPGAGADKKQQVIASVTGGTVSSITPQSPLYAVIEQDASDLESQLTFPLDRSKAPYTSALLAFQLGRIGNDLTAPKSPYADQFPGAVPADAPRVTGQSVHVNFDYSTFDYLRQGTVPKNWISTGLYAPAGDWVTVQVPEGTQHLDVQVGAHTDNLTSNTEWERPPVITQRKPLLPGENRIRSPYGGLIYLIPTKLQPGVEKNIEISGGVRAPYYILGETSSDEWEDAIRYYPSPWSELQGRRVILTLPSEYIRQLGDPQQLLEKWDAIVDYTEEVAGLSPNQPLPHKSIDLPFRYVADRQISAGYMHAGYPIMFHIDPSAGHAVDISRVTQGGWGFWHETGHEYQQGAWNWNVTGEITVNIYSLYVQEKFGNSSNLLIRNADGKDSYDLAFEYIESDLPGRSFGASGQLDLFGYLVMFRQLSLAYGWDFYAELHKAYRELPASQLPATNQEEIDTFVVMASTIAGENLTEFFDKWALPYSKDEVRSRVDALNLPMPSQEVWRLRETHTLNAPPEIKADMDTEWNRESVKVTVAMTAEAEAAGMRSQYKIGSEGKWTDYTAPILVEAEGQTTIHARVAAMSGVTSDEASKTVKIDRTGPEIMANVTQSVYQTEHITISPQISDTLSGVSNIALELDGKEAPDTLVVEALTLTAGPHTLRISAEDAAGNITVREYPFEVVVNQEQLDDIVRAGEEKGWIDNRGISQSLLAKISDLQRHLARSEAIEDALTSLENAIKAQQGKHIDSGFAELLLGDIDYIRSRSSAS</sequence>
<dbReference type="EMBL" id="MRTF01000007">
    <property type="protein sequence ID" value="OME90607.1"/>
    <property type="molecule type" value="Genomic_DNA"/>
</dbReference>
<gene>
    <name evidence="4" type="ORF">BK123_19745</name>
</gene>
<evidence type="ECO:0000313" key="4">
    <source>
        <dbReference type="EMBL" id="OME90607.1"/>
    </source>
</evidence>
<feature type="signal peptide" evidence="2">
    <location>
        <begin position="1"/>
        <end position="27"/>
    </location>
</feature>
<dbReference type="PANTHER" id="PTHR15730:SF5">
    <property type="entry name" value="SI:CH211-210B2.2-RELATED"/>
    <property type="match status" value="1"/>
</dbReference>
<dbReference type="Pfam" id="PF17291">
    <property type="entry name" value="M60-like_N"/>
    <property type="match status" value="1"/>
</dbReference>
<evidence type="ECO:0000256" key="1">
    <source>
        <dbReference type="SAM" id="Coils"/>
    </source>
</evidence>
<accession>A0A1R1AXS5</accession>
<dbReference type="PANTHER" id="PTHR15730">
    <property type="entry name" value="EXPERIMENTAL AUTOIMMUNE PROSTATITIS ANTIGEN 2-RELATED"/>
    <property type="match status" value="1"/>
</dbReference>
<dbReference type="Gene3D" id="3.40.390.80">
    <property type="entry name" value="Peptidase M60, enhancin-like domain 2"/>
    <property type="match status" value="1"/>
</dbReference>
<reference evidence="4 5" key="1">
    <citation type="submission" date="2016-11" db="EMBL/GenBank/DDBJ databases">
        <title>Paenibacillus species isolates.</title>
        <authorList>
            <person name="Beno S.M."/>
        </authorList>
    </citation>
    <scope>NUCLEOTIDE SEQUENCE [LARGE SCALE GENOMIC DNA]</scope>
    <source>
        <strain evidence="4 5">FSL F4-0100</strain>
    </source>
</reference>
<evidence type="ECO:0000313" key="5">
    <source>
        <dbReference type="Proteomes" id="UP000187074"/>
    </source>
</evidence>
<name>A0A1R1AXS5_PAELA</name>
<keyword evidence="1" id="KW-0175">Coiled coil</keyword>
<dbReference type="AlphaFoldDB" id="A0A1R1AXS5"/>
<dbReference type="Gene3D" id="2.60.120.1250">
    <property type="entry name" value="Peptidase M60, enhancin-like domain 1"/>
    <property type="match status" value="1"/>
</dbReference>
<dbReference type="STRING" id="1401.BK123_19745"/>
<dbReference type="RefSeq" id="WP_076324104.1">
    <property type="nucleotide sequence ID" value="NZ_MRTF01000007.1"/>
</dbReference>
<feature type="chain" id="PRO_5039582995" description="Peptidase M60 domain-containing protein" evidence="2">
    <location>
        <begin position="28"/>
        <end position="1078"/>
    </location>
</feature>
<dbReference type="SMART" id="SM01276">
    <property type="entry name" value="M60-like"/>
    <property type="match status" value="1"/>
</dbReference>
<dbReference type="Gene3D" id="1.10.390.30">
    <property type="entry name" value="Peptidase M60, enhancin-like domain 3"/>
    <property type="match status" value="1"/>
</dbReference>
<feature type="domain" description="Peptidase M60" evidence="3">
    <location>
        <begin position="432"/>
        <end position="740"/>
    </location>
</feature>
<dbReference type="InterPro" id="IPR035423">
    <property type="entry name" value="M60-like_N"/>
</dbReference>
<dbReference type="Proteomes" id="UP000187074">
    <property type="component" value="Unassembled WGS sequence"/>
</dbReference>
<protein>
    <recommendedName>
        <fullName evidence="3">Peptidase M60 domain-containing protein</fullName>
    </recommendedName>
</protein>
<dbReference type="Pfam" id="PF13402">
    <property type="entry name" value="Peptidase_M60"/>
    <property type="match status" value="1"/>
</dbReference>
<dbReference type="InterPro" id="IPR042279">
    <property type="entry name" value="Pep_M60_3"/>
</dbReference>
<evidence type="ECO:0000256" key="2">
    <source>
        <dbReference type="SAM" id="SignalP"/>
    </source>
</evidence>
<comment type="caution">
    <text evidence="4">The sequence shown here is derived from an EMBL/GenBank/DDBJ whole genome shotgun (WGS) entry which is preliminary data.</text>
</comment>
<proteinExistence type="predicted"/>
<keyword evidence="2" id="KW-0732">Signal</keyword>
<dbReference type="PROSITE" id="PS51723">
    <property type="entry name" value="PEPTIDASE_M60"/>
    <property type="match status" value="1"/>
</dbReference>
<feature type="coiled-coil region" evidence="1">
    <location>
        <begin position="1027"/>
        <end position="1054"/>
    </location>
</feature>
<dbReference type="InterPro" id="IPR031161">
    <property type="entry name" value="Peptidase_M60_dom"/>
</dbReference>